<sequence length="217" mass="25090">MSIPTDRISGLPDDILCHILSFIPTKQAIFTSILSKTWIHLWRHVPALYFVNKKLNSGQGIDHFNQFINAVLHSRDNSLGSRSINTFFLDFQYNISQLLHYDYGHGSSITNINNWVNHAVQRKVQYLHLYIHVRLNWEGLPPKLPASILSCATLVVLKLRFFYVDKVSPFPRFPSLKTLNLKHMYFGQSQDFMLLLDGCPVLEDLQLSHILKKVEQS</sequence>
<protein>
    <submittedName>
        <fullName evidence="3">F-box/LRR-repeat protein</fullName>
    </submittedName>
</protein>
<feature type="domain" description="F-box" evidence="1">
    <location>
        <begin position="8"/>
        <end position="45"/>
    </location>
</feature>
<evidence type="ECO:0000259" key="2">
    <source>
        <dbReference type="Pfam" id="PF24758"/>
    </source>
</evidence>
<gene>
    <name evidence="3" type="ORF">A2U01_0016017</name>
</gene>
<dbReference type="AlphaFoldDB" id="A0A392N9B5"/>
<dbReference type="Pfam" id="PF00646">
    <property type="entry name" value="F-box"/>
    <property type="match status" value="1"/>
</dbReference>
<organism evidence="3 4">
    <name type="scientific">Trifolium medium</name>
    <dbReference type="NCBI Taxonomy" id="97028"/>
    <lineage>
        <taxon>Eukaryota</taxon>
        <taxon>Viridiplantae</taxon>
        <taxon>Streptophyta</taxon>
        <taxon>Embryophyta</taxon>
        <taxon>Tracheophyta</taxon>
        <taxon>Spermatophyta</taxon>
        <taxon>Magnoliopsida</taxon>
        <taxon>eudicotyledons</taxon>
        <taxon>Gunneridae</taxon>
        <taxon>Pentapetalae</taxon>
        <taxon>rosids</taxon>
        <taxon>fabids</taxon>
        <taxon>Fabales</taxon>
        <taxon>Fabaceae</taxon>
        <taxon>Papilionoideae</taxon>
        <taxon>50 kb inversion clade</taxon>
        <taxon>NPAAA clade</taxon>
        <taxon>Hologalegina</taxon>
        <taxon>IRL clade</taxon>
        <taxon>Trifolieae</taxon>
        <taxon>Trifolium</taxon>
    </lineage>
</organism>
<dbReference type="InterPro" id="IPR001810">
    <property type="entry name" value="F-box_dom"/>
</dbReference>
<dbReference type="PANTHER" id="PTHR31293:SF12">
    <property type="entry name" value="RNI-LIKE SUPERFAMILY PROTEIN"/>
    <property type="match status" value="1"/>
</dbReference>
<dbReference type="Pfam" id="PF24758">
    <property type="entry name" value="LRR_At5g56370"/>
    <property type="match status" value="1"/>
</dbReference>
<accession>A0A392N9B5</accession>
<keyword evidence="4" id="KW-1185">Reference proteome</keyword>
<dbReference type="CDD" id="cd22160">
    <property type="entry name" value="F-box_AtFBL13-like"/>
    <property type="match status" value="1"/>
</dbReference>
<dbReference type="InterPro" id="IPR036047">
    <property type="entry name" value="F-box-like_dom_sf"/>
</dbReference>
<evidence type="ECO:0000259" key="1">
    <source>
        <dbReference type="Pfam" id="PF00646"/>
    </source>
</evidence>
<dbReference type="SUPFAM" id="SSF52047">
    <property type="entry name" value="RNI-like"/>
    <property type="match status" value="1"/>
</dbReference>
<dbReference type="InterPro" id="IPR053781">
    <property type="entry name" value="F-box_AtFBL13-like"/>
</dbReference>
<dbReference type="PANTHER" id="PTHR31293">
    <property type="entry name" value="RNI-LIKE SUPERFAMILY PROTEIN"/>
    <property type="match status" value="1"/>
</dbReference>
<dbReference type="SUPFAM" id="SSF81383">
    <property type="entry name" value="F-box domain"/>
    <property type="match status" value="1"/>
</dbReference>
<dbReference type="InterPro" id="IPR055294">
    <property type="entry name" value="FBL60-like"/>
</dbReference>
<reference evidence="3 4" key="1">
    <citation type="journal article" date="2018" name="Front. Plant Sci.">
        <title>Red Clover (Trifolium pratense) and Zigzag Clover (T. medium) - A Picture of Genomic Similarities and Differences.</title>
        <authorList>
            <person name="Dluhosova J."/>
            <person name="Istvanek J."/>
            <person name="Nedelnik J."/>
            <person name="Repkova J."/>
        </authorList>
    </citation>
    <scope>NUCLEOTIDE SEQUENCE [LARGE SCALE GENOMIC DNA]</scope>
    <source>
        <strain evidence="4">cv. 10/8</strain>
        <tissue evidence="3">Leaf</tissue>
    </source>
</reference>
<dbReference type="Gene3D" id="3.80.10.10">
    <property type="entry name" value="Ribonuclease Inhibitor"/>
    <property type="match status" value="1"/>
</dbReference>
<name>A0A392N9B5_9FABA</name>
<dbReference type="InterPro" id="IPR032675">
    <property type="entry name" value="LRR_dom_sf"/>
</dbReference>
<proteinExistence type="predicted"/>
<comment type="caution">
    <text evidence="3">The sequence shown here is derived from an EMBL/GenBank/DDBJ whole genome shotgun (WGS) entry which is preliminary data.</text>
</comment>
<dbReference type="Gene3D" id="1.20.1280.50">
    <property type="match status" value="1"/>
</dbReference>
<dbReference type="InterPro" id="IPR055411">
    <property type="entry name" value="LRR_FXL15/At3g58940/PEG3-like"/>
</dbReference>
<dbReference type="Proteomes" id="UP000265520">
    <property type="component" value="Unassembled WGS sequence"/>
</dbReference>
<dbReference type="EMBL" id="LXQA010028837">
    <property type="protein sequence ID" value="MCH95044.1"/>
    <property type="molecule type" value="Genomic_DNA"/>
</dbReference>
<feature type="domain" description="F-box/LRR-repeat protein 15/At3g58940/PEG3-like LRR" evidence="2">
    <location>
        <begin position="113"/>
        <end position="212"/>
    </location>
</feature>
<evidence type="ECO:0000313" key="4">
    <source>
        <dbReference type="Proteomes" id="UP000265520"/>
    </source>
</evidence>
<evidence type="ECO:0000313" key="3">
    <source>
        <dbReference type="EMBL" id="MCH95044.1"/>
    </source>
</evidence>